<name>A0A2N0UPU8_9FIRM</name>
<sequence>MNTSPMMNVMKGVAIGMTAGVCMGIVGKNMVDSNPKLKKKANKAFKTMESVLDTAQYMFR</sequence>
<accession>A0A2N0UPU8</accession>
<dbReference type="GeneID" id="93768244"/>
<gene>
    <name evidence="1" type="ORF">RBATCC27255_00104</name>
</gene>
<keyword evidence="2" id="KW-1185">Reference proteome</keyword>
<proteinExistence type="predicted"/>
<organism evidence="1 2">
    <name type="scientific">Ruminococcus bromii</name>
    <dbReference type="NCBI Taxonomy" id="40518"/>
    <lineage>
        <taxon>Bacteria</taxon>
        <taxon>Bacillati</taxon>
        <taxon>Bacillota</taxon>
        <taxon>Clostridia</taxon>
        <taxon>Eubacteriales</taxon>
        <taxon>Oscillospiraceae</taxon>
        <taxon>Ruminococcus</taxon>
    </lineage>
</organism>
<dbReference type="Proteomes" id="UP000233425">
    <property type="component" value="Unassembled WGS sequence"/>
</dbReference>
<comment type="caution">
    <text evidence="1">The sequence shown here is derived from an EMBL/GenBank/DDBJ whole genome shotgun (WGS) entry which is preliminary data.</text>
</comment>
<evidence type="ECO:0000313" key="1">
    <source>
        <dbReference type="EMBL" id="PKD32790.1"/>
    </source>
</evidence>
<reference evidence="1" key="1">
    <citation type="journal article" date="2018" name="Environ. Microbiol.">
        <title>Sporulation capability and amylosome conservation among diverse human colonic and rumen isolates of the keystone starch-degrader Ruminococcus bromii.</title>
        <authorList>
            <person name="Mukhopadhya I."/>
            <person name="Morais S."/>
            <person name="Laverde-Gomez J."/>
            <person name="Sheridan P.O."/>
            <person name="Walker A.W."/>
            <person name="Kelly W."/>
            <person name="Klieve A.V."/>
            <person name="Ouwerkerk D."/>
            <person name="Duncan S.H."/>
            <person name="Louis P."/>
            <person name="Koropatkin N."/>
            <person name="Cockburn D."/>
            <person name="Kibler R."/>
            <person name="Cooper P.J."/>
            <person name="Sandoval C."/>
            <person name="Crost E."/>
            <person name="Juge N."/>
            <person name="Bayer E.A."/>
            <person name="Flint H.J."/>
        </authorList>
    </citation>
    <scope>NUCLEOTIDE SEQUENCE [LARGE SCALE GENOMIC DNA]</scope>
    <source>
        <strain evidence="1">ATCC 27255</strain>
    </source>
</reference>
<dbReference type="RefSeq" id="WP_015523309.1">
    <property type="nucleotide sequence ID" value="NZ_CABMMZ010000013.1"/>
</dbReference>
<dbReference type="EMBL" id="NNSR01000013">
    <property type="protein sequence ID" value="PKD32790.1"/>
    <property type="molecule type" value="Genomic_DNA"/>
</dbReference>
<protein>
    <submittedName>
        <fullName evidence="1">Uncharacterized protein</fullName>
    </submittedName>
</protein>
<evidence type="ECO:0000313" key="2">
    <source>
        <dbReference type="Proteomes" id="UP000233425"/>
    </source>
</evidence>
<dbReference type="AlphaFoldDB" id="A0A2N0UPU8"/>